<organism evidence="1 2">
    <name type="scientific">Paraburkholderia tropica</name>
    <dbReference type="NCBI Taxonomy" id="92647"/>
    <lineage>
        <taxon>Bacteria</taxon>
        <taxon>Pseudomonadati</taxon>
        <taxon>Pseudomonadota</taxon>
        <taxon>Betaproteobacteria</taxon>
        <taxon>Burkholderiales</taxon>
        <taxon>Burkholderiaceae</taxon>
        <taxon>Paraburkholderia</taxon>
    </lineage>
</organism>
<dbReference type="Gene3D" id="3.60.20.10">
    <property type="entry name" value="Glutamine Phosphoribosylpyrophosphate, subunit 1, domain 1"/>
    <property type="match status" value="1"/>
</dbReference>
<dbReference type="PANTHER" id="PTHR39328">
    <property type="entry name" value="BLL2871 PROTEIN"/>
    <property type="match status" value="1"/>
</dbReference>
<name>A0A1A5XI21_9BURK</name>
<dbReference type="InterPro" id="IPR029055">
    <property type="entry name" value="Ntn_hydrolases_N"/>
</dbReference>
<accession>A0A1A5XI21</accession>
<dbReference type="PANTHER" id="PTHR39328:SF1">
    <property type="entry name" value="BLL2871 PROTEIN"/>
    <property type="match status" value="1"/>
</dbReference>
<sequence length="223" mass="23342">MTFSIAGRCARTGAVGGIVTSSSIAVPSRCLWASRDGVVLSQNVTDPRLGQIGLGELAQGYGAQAVLERIAGARPYTEWRQLAVLDAAGFSAWRTGERGLGLHAGASGTDCVAVGNLLANDSVPAAMIEAFAEHAARALPDRLLRALEAGLAAGGEAGPVHSAGLCVFDGASWPVADLRVDWSDQPIADLRALWERYEPQMKDYVLRATDPTRAPSYGVPGDE</sequence>
<gene>
    <name evidence="1" type="ORF">SAMN05216550_122120</name>
</gene>
<dbReference type="Proteomes" id="UP000183529">
    <property type="component" value="Unassembled WGS sequence"/>
</dbReference>
<dbReference type="GeneID" id="61306328"/>
<dbReference type="SUPFAM" id="SSF56235">
    <property type="entry name" value="N-terminal nucleophile aminohydrolases (Ntn hydrolases)"/>
    <property type="match status" value="1"/>
</dbReference>
<evidence type="ECO:0000313" key="1">
    <source>
        <dbReference type="EMBL" id="SEK12752.1"/>
    </source>
</evidence>
<dbReference type="EMBL" id="FNZM01000022">
    <property type="protein sequence ID" value="SEK12752.1"/>
    <property type="molecule type" value="Genomic_DNA"/>
</dbReference>
<dbReference type="Pfam" id="PF06267">
    <property type="entry name" value="DUF1028"/>
    <property type="match status" value="1"/>
</dbReference>
<dbReference type="InterPro" id="IPR010430">
    <property type="entry name" value="DUF1028"/>
</dbReference>
<dbReference type="AlphaFoldDB" id="A0A1A5XI21"/>
<protein>
    <submittedName>
        <fullName evidence="1">Uncharacterized conserved protein, Ntn-hydrolase superfamily</fullName>
    </submittedName>
</protein>
<reference evidence="1 2" key="1">
    <citation type="submission" date="2016-10" db="EMBL/GenBank/DDBJ databases">
        <authorList>
            <person name="Varghese N."/>
            <person name="Submissions S."/>
        </authorList>
    </citation>
    <scope>NUCLEOTIDE SEQUENCE [LARGE SCALE GENOMIC DNA]</scope>
    <source>
        <strain evidence="1 2">LMG 22274</strain>
    </source>
</reference>
<dbReference type="OrthoDB" id="9790012at2"/>
<comment type="caution">
    <text evidence="1">The sequence shown here is derived from an EMBL/GenBank/DDBJ whole genome shotgun (WGS) entry which is preliminary data.</text>
</comment>
<dbReference type="RefSeq" id="WP_065058636.1">
    <property type="nucleotide sequence ID" value="NZ_CADFGN010000001.1"/>
</dbReference>
<proteinExistence type="predicted"/>
<evidence type="ECO:0000313" key="2">
    <source>
        <dbReference type="Proteomes" id="UP000183529"/>
    </source>
</evidence>